<gene>
    <name evidence="1" type="ORF">SFRICE_022621</name>
</gene>
<name>A0A2H1VEN8_SPOFR</name>
<dbReference type="EMBL" id="ODYU01002157">
    <property type="protein sequence ID" value="SOQ39295.1"/>
    <property type="molecule type" value="Genomic_DNA"/>
</dbReference>
<reference evidence="1" key="1">
    <citation type="submission" date="2016-07" db="EMBL/GenBank/DDBJ databases">
        <authorList>
            <person name="Bretaudeau A."/>
        </authorList>
    </citation>
    <scope>NUCLEOTIDE SEQUENCE</scope>
    <source>
        <strain evidence="1">Rice</strain>
        <tissue evidence="1">Whole body</tissue>
    </source>
</reference>
<accession>A0A2H1VEN8</accession>
<organism evidence="1">
    <name type="scientific">Spodoptera frugiperda</name>
    <name type="common">Fall armyworm</name>
    <dbReference type="NCBI Taxonomy" id="7108"/>
    <lineage>
        <taxon>Eukaryota</taxon>
        <taxon>Metazoa</taxon>
        <taxon>Ecdysozoa</taxon>
        <taxon>Arthropoda</taxon>
        <taxon>Hexapoda</taxon>
        <taxon>Insecta</taxon>
        <taxon>Pterygota</taxon>
        <taxon>Neoptera</taxon>
        <taxon>Endopterygota</taxon>
        <taxon>Lepidoptera</taxon>
        <taxon>Glossata</taxon>
        <taxon>Ditrysia</taxon>
        <taxon>Noctuoidea</taxon>
        <taxon>Noctuidae</taxon>
        <taxon>Amphipyrinae</taxon>
        <taxon>Spodoptera</taxon>
    </lineage>
</organism>
<evidence type="ECO:0000313" key="1">
    <source>
        <dbReference type="EMBL" id="SOQ39295.1"/>
    </source>
</evidence>
<sequence length="90" mass="9894">MYHATLRLLSPKEQEKVHITALGANIPSIDLLQHAIIMAASSTRALDVKVFCLCSNEFKGFEFLDKIDAVATAVLLPYLLSNDASSNFKI</sequence>
<protein>
    <submittedName>
        <fullName evidence="1">SFRICE_022621</fullName>
    </submittedName>
</protein>
<proteinExistence type="predicted"/>
<dbReference type="AlphaFoldDB" id="A0A2H1VEN8"/>